<organism evidence="2 3">
    <name type="scientific">Hymenobacter roseosalivarius DSM 11622</name>
    <dbReference type="NCBI Taxonomy" id="645990"/>
    <lineage>
        <taxon>Bacteria</taxon>
        <taxon>Pseudomonadati</taxon>
        <taxon>Bacteroidota</taxon>
        <taxon>Cytophagia</taxon>
        <taxon>Cytophagales</taxon>
        <taxon>Hymenobacteraceae</taxon>
        <taxon>Hymenobacter</taxon>
    </lineage>
</organism>
<dbReference type="Proteomes" id="UP000192266">
    <property type="component" value="Unassembled WGS sequence"/>
</dbReference>
<evidence type="ECO:0000256" key="1">
    <source>
        <dbReference type="SAM" id="SignalP"/>
    </source>
</evidence>
<gene>
    <name evidence="2" type="ORF">SAMN00120144_2050</name>
</gene>
<dbReference type="EMBL" id="FWWW01000067">
    <property type="protein sequence ID" value="SMB94657.1"/>
    <property type="molecule type" value="Genomic_DNA"/>
</dbReference>
<sequence length="278" mass="30912">MGMLNKYSASALLFTLVVLAGCHERSTEKSPPAAAALPVVMDDSSRVILDRAIAYAGGYEAWQQKKTLSFDKKATSYDSTGKVARVVNQHFDYQLRPEFRAKVTYTLNDTAITLLHDGQQARKLFNGKVSTKQKDIDGAWNSSYGSEYVMCMPFKLKGPGIKAEYVGQVTLSDGDPAQVKASYSKGAGSNPDHVWYYYFEPGTGKLLANSLNGKNNYWDYTRYEKLEKANGLLLPAMRKGYEADTLNKPGRLISQSEHANMAFDQEFAADHFRIPDAQ</sequence>
<name>A0A1W1VMR9_9BACT</name>
<dbReference type="Pfam" id="PF20113">
    <property type="entry name" value="DUF6503"/>
    <property type="match status" value="1"/>
</dbReference>
<evidence type="ECO:0008006" key="4">
    <source>
        <dbReference type="Google" id="ProtNLM"/>
    </source>
</evidence>
<protein>
    <recommendedName>
        <fullName evidence="4">Lipoprotein</fullName>
    </recommendedName>
</protein>
<dbReference type="InterPro" id="IPR045444">
    <property type="entry name" value="DUF6503"/>
</dbReference>
<reference evidence="2 3" key="1">
    <citation type="submission" date="2017-04" db="EMBL/GenBank/DDBJ databases">
        <authorList>
            <person name="Afonso C.L."/>
            <person name="Miller P.J."/>
            <person name="Scott M.A."/>
            <person name="Spackman E."/>
            <person name="Goraichik I."/>
            <person name="Dimitrov K.M."/>
            <person name="Suarez D.L."/>
            <person name="Swayne D.E."/>
        </authorList>
    </citation>
    <scope>NUCLEOTIDE SEQUENCE [LARGE SCALE GENOMIC DNA]</scope>
    <source>
        <strain evidence="2 3">DSM 11622</strain>
    </source>
</reference>
<accession>A0A1W1VMR9</accession>
<feature type="chain" id="PRO_5013139615" description="Lipoprotein" evidence="1">
    <location>
        <begin position="21"/>
        <end position="278"/>
    </location>
</feature>
<dbReference type="STRING" id="645990.SAMN00120144_2050"/>
<dbReference type="PROSITE" id="PS51257">
    <property type="entry name" value="PROKAR_LIPOPROTEIN"/>
    <property type="match status" value="1"/>
</dbReference>
<proteinExistence type="predicted"/>
<evidence type="ECO:0000313" key="2">
    <source>
        <dbReference type="EMBL" id="SMB94657.1"/>
    </source>
</evidence>
<keyword evidence="3" id="KW-1185">Reference proteome</keyword>
<keyword evidence="1" id="KW-0732">Signal</keyword>
<evidence type="ECO:0000313" key="3">
    <source>
        <dbReference type="Proteomes" id="UP000192266"/>
    </source>
</evidence>
<dbReference type="AlphaFoldDB" id="A0A1W1VMR9"/>
<feature type="signal peptide" evidence="1">
    <location>
        <begin position="1"/>
        <end position="20"/>
    </location>
</feature>